<feature type="repeat" description="ANK" evidence="1">
    <location>
        <begin position="323"/>
        <end position="347"/>
    </location>
</feature>
<reference evidence="3 4" key="1">
    <citation type="journal article" date="2012" name="PLoS Pathog.">
        <title>Diverse lifestyles and strategies of plant pathogenesis encoded in the genomes of eighteen Dothideomycetes fungi.</title>
        <authorList>
            <person name="Ohm R.A."/>
            <person name="Feau N."/>
            <person name="Henrissat B."/>
            <person name="Schoch C.L."/>
            <person name="Horwitz B.A."/>
            <person name="Barry K.W."/>
            <person name="Condon B.J."/>
            <person name="Copeland A.C."/>
            <person name="Dhillon B."/>
            <person name="Glaser F."/>
            <person name="Hesse C.N."/>
            <person name="Kosti I."/>
            <person name="LaButti K."/>
            <person name="Lindquist E.A."/>
            <person name="Lucas S."/>
            <person name="Salamov A.A."/>
            <person name="Bradshaw R.E."/>
            <person name="Ciuffetti L."/>
            <person name="Hamelin R.C."/>
            <person name="Kema G.H.J."/>
            <person name="Lawrence C."/>
            <person name="Scott J.A."/>
            <person name="Spatafora J.W."/>
            <person name="Turgeon B.G."/>
            <person name="de Wit P.J.G.M."/>
            <person name="Zhong S."/>
            <person name="Goodwin S.B."/>
            <person name="Grigoriev I.V."/>
        </authorList>
    </citation>
    <scope>NUCLEOTIDE SEQUENCE [LARGE SCALE GENOMIC DNA]</scope>
    <source>
        <strain evidence="4">C5 / ATCC 48332 / race O</strain>
    </source>
</reference>
<keyword evidence="4" id="KW-1185">Reference proteome</keyword>
<feature type="coiled-coil region" evidence="2">
    <location>
        <begin position="27"/>
        <end position="71"/>
    </location>
</feature>
<protein>
    <submittedName>
        <fullName evidence="3">Uncharacterized protein</fullName>
    </submittedName>
</protein>
<dbReference type="AlphaFoldDB" id="M2UMC8"/>
<dbReference type="Gene3D" id="1.25.40.20">
    <property type="entry name" value="Ankyrin repeat-containing domain"/>
    <property type="match status" value="1"/>
</dbReference>
<sequence>MEALSGVASGMAVASLSIQLIDSIATIKTFIRNVRDAQQELERLVDLLERLEALLEDVRALMERQTLLQAEHFPIPSMTISKCLKSCEKMLEPFHAMVDKYTPATVKVGTRMDKLKTGLRFSLKAKDVKDFETRIEREIGFLHASLGANCGAILMQLGPALLKNQNNKEATRSNHAELAILDSKSTIVSSKEDLTSLSTARTTRVSSSVIPVHWSLQRLGVHRRKIVRRIPGNSEQTIPGYENDHESIISEDYETTLLWSVLGYGLTWIQRRSFDIVLPSLSTFPLVEYFDREVRFSVKEDTIQEFQDLLRRRGIHPFSHDSYGESLLHVAAMYGRADIYLLLLKLGLKQSLNILGNSPLAHLLFWTGPSSIHGKATICRYILEETELSVDIGSDLDFSRYARADWKLFQWLYQQSATLFLHEDAFKTQLGIMQRICAEIGLFLTPTSSALAGLSGLDVKGDLLDHLQLGGGDLLYYLFDYCISSYESFTAGDMFLEWLSTSGLNAEQLVSNEIAKLGPGALLKAWPFDKRVVFQAPQTGEWSLSFEWALDEEADGYLLISEYEKLTVESEAFYYFDLKWPFADLGSYWMSTTFDKWEINMDLRFQRRMAAKARKERVRSGQKIPRSRMPGAWVN</sequence>
<dbReference type="eggNOG" id="ENOG502SQZW">
    <property type="taxonomic scope" value="Eukaryota"/>
</dbReference>
<dbReference type="InterPro" id="IPR002110">
    <property type="entry name" value="Ankyrin_rpt"/>
</dbReference>
<name>M2UMC8_COCH5</name>
<dbReference type="PROSITE" id="PS50297">
    <property type="entry name" value="ANK_REP_REGION"/>
    <property type="match status" value="1"/>
</dbReference>
<dbReference type="OMA" id="WIQRRSF"/>
<evidence type="ECO:0000313" key="4">
    <source>
        <dbReference type="Proteomes" id="UP000016936"/>
    </source>
</evidence>
<dbReference type="OrthoDB" id="3200163at2759"/>
<dbReference type="HOGENOM" id="CLU_027897_0_0_1"/>
<reference evidence="4" key="2">
    <citation type="journal article" date="2013" name="PLoS Genet.">
        <title>Comparative genome structure, secondary metabolite, and effector coding capacity across Cochliobolus pathogens.</title>
        <authorList>
            <person name="Condon B.J."/>
            <person name="Leng Y."/>
            <person name="Wu D."/>
            <person name="Bushley K.E."/>
            <person name="Ohm R.A."/>
            <person name="Otillar R."/>
            <person name="Martin J."/>
            <person name="Schackwitz W."/>
            <person name="Grimwood J."/>
            <person name="MohdZainudin N."/>
            <person name="Xue C."/>
            <person name="Wang R."/>
            <person name="Manning V.A."/>
            <person name="Dhillon B."/>
            <person name="Tu Z.J."/>
            <person name="Steffenson B.J."/>
            <person name="Salamov A."/>
            <person name="Sun H."/>
            <person name="Lowry S."/>
            <person name="LaButti K."/>
            <person name="Han J."/>
            <person name="Copeland A."/>
            <person name="Lindquist E."/>
            <person name="Barry K."/>
            <person name="Schmutz J."/>
            <person name="Baker S.E."/>
            <person name="Ciuffetti L.M."/>
            <person name="Grigoriev I.V."/>
            <person name="Zhong S."/>
            <person name="Turgeon B.G."/>
        </authorList>
    </citation>
    <scope>NUCLEOTIDE SEQUENCE [LARGE SCALE GENOMIC DNA]</scope>
    <source>
        <strain evidence="4">C5 / ATCC 48332 / race O</strain>
    </source>
</reference>
<gene>
    <name evidence="3" type="ORF">COCHEDRAFT_1180326</name>
</gene>
<keyword evidence="1" id="KW-0040">ANK repeat</keyword>
<dbReference type="EMBL" id="KB445579">
    <property type="protein sequence ID" value="EMD89097.1"/>
    <property type="molecule type" value="Genomic_DNA"/>
</dbReference>
<evidence type="ECO:0000256" key="2">
    <source>
        <dbReference type="SAM" id="Coils"/>
    </source>
</evidence>
<organism evidence="3 4">
    <name type="scientific">Cochliobolus heterostrophus (strain C5 / ATCC 48332 / race O)</name>
    <name type="common">Southern corn leaf blight fungus</name>
    <name type="synonym">Bipolaris maydis</name>
    <dbReference type="NCBI Taxonomy" id="701091"/>
    <lineage>
        <taxon>Eukaryota</taxon>
        <taxon>Fungi</taxon>
        <taxon>Dikarya</taxon>
        <taxon>Ascomycota</taxon>
        <taxon>Pezizomycotina</taxon>
        <taxon>Dothideomycetes</taxon>
        <taxon>Pleosporomycetidae</taxon>
        <taxon>Pleosporales</taxon>
        <taxon>Pleosporineae</taxon>
        <taxon>Pleosporaceae</taxon>
        <taxon>Bipolaris</taxon>
    </lineage>
</organism>
<dbReference type="Proteomes" id="UP000016936">
    <property type="component" value="Unassembled WGS sequence"/>
</dbReference>
<dbReference type="STRING" id="701091.M2UMC8"/>
<evidence type="ECO:0000256" key="1">
    <source>
        <dbReference type="PROSITE-ProRule" id="PRU00023"/>
    </source>
</evidence>
<dbReference type="InterPro" id="IPR036770">
    <property type="entry name" value="Ankyrin_rpt-contain_sf"/>
</dbReference>
<dbReference type="PROSITE" id="PS50088">
    <property type="entry name" value="ANK_REPEAT"/>
    <property type="match status" value="1"/>
</dbReference>
<proteinExistence type="predicted"/>
<evidence type="ECO:0000313" key="3">
    <source>
        <dbReference type="EMBL" id="EMD89097.1"/>
    </source>
</evidence>
<keyword evidence="2" id="KW-0175">Coiled coil</keyword>
<dbReference type="SUPFAM" id="SSF48403">
    <property type="entry name" value="Ankyrin repeat"/>
    <property type="match status" value="1"/>
</dbReference>
<accession>M2UMC8</accession>